<evidence type="ECO:0000313" key="2">
    <source>
        <dbReference type="EMBL" id="HJC35692.1"/>
    </source>
</evidence>
<dbReference type="Proteomes" id="UP000823896">
    <property type="component" value="Unassembled WGS sequence"/>
</dbReference>
<protein>
    <recommendedName>
        <fullName evidence="4">DUF2238 domain-containing protein</fullName>
    </recommendedName>
</protein>
<feature type="transmembrane region" description="Helical" evidence="1">
    <location>
        <begin position="34"/>
        <end position="53"/>
    </location>
</feature>
<gene>
    <name evidence="2" type="ORF">H9702_00990</name>
</gene>
<dbReference type="InterPro" id="IPR014509">
    <property type="entry name" value="YjdF-like"/>
</dbReference>
<keyword evidence="1" id="KW-1133">Transmembrane helix</keyword>
<reference evidence="2" key="2">
    <citation type="submission" date="2021-04" db="EMBL/GenBank/DDBJ databases">
        <authorList>
            <person name="Gilroy R."/>
        </authorList>
    </citation>
    <scope>NUCLEOTIDE SEQUENCE</scope>
    <source>
        <strain evidence="2">CHK187-11901</strain>
    </source>
</reference>
<comment type="caution">
    <text evidence="2">The sequence shown here is derived from an EMBL/GenBank/DDBJ whole genome shotgun (WGS) entry which is preliminary data.</text>
</comment>
<organism evidence="2 3">
    <name type="scientific">Candidatus Merdibacter merdavium</name>
    <dbReference type="NCBI Taxonomy" id="2838692"/>
    <lineage>
        <taxon>Bacteria</taxon>
        <taxon>Bacillati</taxon>
        <taxon>Bacillota</taxon>
        <taxon>Erysipelotrichia</taxon>
        <taxon>Erysipelotrichales</taxon>
        <taxon>Erysipelotrichaceae</taxon>
        <taxon>Merdibacter</taxon>
    </lineage>
</organism>
<dbReference type="EMBL" id="DWWM01000005">
    <property type="protein sequence ID" value="HJC35692.1"/>
    <property type="molecule type" value="Genomic_DNA"/>
</dbReference>
<name>A0A9D2NPN9_9FIRM</name>
<feature type="transmembrane region" description="Helical" evidence="1">
    <location>
        <begin position="169"/>
        <end position="188"/>
    </location>
</feature>
<evidence type="ECO:0000256" key="1">
    <source>
        <dbReference type="SAM" id="Phobius"/>
    </source>
</evidence>
<proteinExistence type="predicted"/>
<feature type="transmembrane region" description="Helical" evidence="1">
    <location>
        <begin position="93"/>
        <end position="115"/>
    </location>
</feature>
<feature type="transmembrane region" description="Helical" evidence="1">
    <location>
        <begin position="127"/>
        <end position="149"/>
    </location>
</feature>
<feature type="transmembrane region" description="Helical" evidence="1">
    <location>
        <begin position="7"/>
        <end position="28"/>
    </location>
</feature>
<dbReference type="AlphaFoldDB" id="A0A9D2NPN9"/>
<sequence>MRKQRSWRVILLGIIYLGVSIAGFALNVQKQDMQAVGMGVVALLTPWILPLLMRLCRLKMTEEMWIIDLLFTFFASLIGSCFGGYGVPFFDKVLHFISGILVTNVAVMLFQWIVHAAEWQDARTWRIFLLFITFANLATAVLWEFYEYFMLVVFNNDAIHHYDSGVHDTMTDMLCAFCAGLIVTALFVREWKSGKKNIFSRLTQHFYEVNHEERADDAPKKE</sequence>
<keyword evidence="1" id="KW-0812">Transmembrane</keyword>
<feature type="transmembrane region" description="Helical" evidence="1">
    <location>
        <begin position="65"/>
        <end position="87"/>
    </location>
</feature>
<reference evidence="2" key="1">
    <citation type="journal article" date="2021" name="PeerJ">
        <title>Extensive microbial diversity within the chicken gut microbiome revealed by metagenomics and culture.</title>
        <authorList>
            <person name="Gilroy R."/>
            <person name="Ravi A."/>
            <person name="Getino M."/>
            <person name="Pursley I."/>
            <person name="Horton D.L."/>
            <person name="Alikhan N.F."/>
            <person name="Baker D."/>
            <person name="Gharbi K."/>
            <person name="Hall N."/>
            <person name="Watson M."/>
            <person name="Adriaenssens E.M."/>
            <person name="Foster-Nyarko E."/>
            <person name="Jarju S."/>
            <person name="Secka A."/>
            <person name="Antonio M."/>
            <person name="Oren A."/>
            <person name="Chaudhuri R.R."/>
            <person name="La Ragione R."/>
            <person name="Hildebrand F."/>
            <person name="Pallen M.J."/>
        </authorList>
    </citation>
    <scope>NUCLEOTIDE SEQUENCE</scope>
    <source>
        <strain evidence="2">CHK187-11901</strain>
    </source>
</reference>
<keyword evidence="1" id="KW-0472">Membrane</keyword>
<evidence type="ECO:0000313" key="3">
    <source>
        <dbReference type="Proteomes" id="UP000823896"/>
    </source>
</evidence>
<accession>A0A9D2NPN9</accession>
<dbReference type="Pfam" id="PF09997">
    <property type="entry name" value="DUF2238"/>
    <property type="match status" value="1"/>
</dbReference>
<evidence type="ECO:0008006" key="4">
    <source>
        <dbReference type="Google" id="ProtNLM"/>
    </source>
</evidence>